<dbReference type="RefSeq" id="WP_206573528.1">
    <property type="nucleotide sequence ID" value="NZ_JAFKCV010000004.1"/>
</dbReference>
<organism evidence="2 3">
    <name type="scientific">Bowmanella dokdonensis</name>
    <dbReference type="NCBI Taxonomy" id="751969"/>
    <lineage>
        <taxon>Bacteria</taxon>
        <taxon>Pseudomonadati</taxon>
        <taxon>Pseudomonadota</taxon>
        <taxon>Gammaproteobacteria</taxon>
        <taxon>Alteromonadales</taxon>
        <taxon>Alteromonadaceae</taxon>
        <taxon>Bowmanella</taxon>
    </lineage>
</organism>
<protein>
    <recommendedName>
        <fullName evidence="4">Lipoprotein</fullName>
    </recommendedName>
</protein>
<dbReference type="EMBL" id="JAFKCV010000004">
    <property type="protein sequence ID" value="MBN7825420.1"/>
    <property type="molecule type" value="Genomic_DNA"/>
</dbReference>
<dbReference type="PROSITE" id="PS51257">
    <property type="entry name" value="PROKAR_LIPOPROTEIN"/>
    <property type="match status" value="1"/>
</dbReference>
<evidence type="ECO:0000256" key="1">
    <source>
        <dbReference type="SAM" id="MobiDB-lite"/>
    </source>
</evidence>
<feature type="compositionally biased region" description="Polar residues" evidence="1">
    <location>
        <begin position="95"/>
        <end position="108"/>
    </location>
</feature>
<dbReference type="Proteomes" id="UP000664654">
    <property type="component" value="Unassembled WGS sequence"/>
</dbReference>
<dbReference type="AlphaFoldDB" id="A0A939IP16"/>
<evidence type="ECO:0000313" key="2">
    <source>
        <dbReference type="EMBL" id="MBN7825420.1"/>
    </source>
</evidence>
<keyword evidence="3" id="KW-1185">Reference proteome</keyword>
<accession>A0A939IP16</accession>
<name>A0A939IP16_9ALTE</name>
<gene>
    <name evidence="2" type="ORF">J0A66_09325</name>
</gene>
<proteinExistence type="predicted"/>
<sequence length="123" mass="13741">MRVTVLFSAMAITLLAGCATDIESKYASLDNLSDTDRNNALKECFKISEKTERQDCIAHYADPAIGFECERVQVTGTRFGSRVCTTKRQREEVATDSQAAFSQVQQRNKFTKDQVAPSPRRGN</sequence>
<evidence type="ECO:0008006" key="4">
    <source>
        <dbReference type="Google" id="ProtNLM"/>
    </source>
</evidence>
<feature type="region of interest" description="Disordered" evidence="1">
    <location>
        <begin position="95"/>
        <end position="123"/>
    </location>
</feature>
<reference evidence="2" key="1">
    <citation type="submission" date="2021-03" db="EMBL/GenBank/DDBJ databases">
        <title>novel species isolated from a fishpond in China.</title>
        <authorList>
            <person name="Lu H."/>
            <person name="Cai Z."/>
        </authorList>
    </citation>
    <scope>NUCLEOTIDE SEQUENCE</scope>
    <source>
        <strain evidence="2">JCM 30855</strain>
    </source>
</reference>
<comment type="caution">
    <text evidence="2">The sequence shown here is derived from an EMBL/GenBank/DDBJ whole genome shotgun (WGS) entry which is preliminary data.</text>
</comment>
<evidence type="ECO:0000313" key="3">
    <source>
        <dbReference type="Proteomes" id="UP000664654"/>
    </source>
</evidence>